<dbReference type="EMBL" id="JAGFBR010000004">
    <property type="protein sequence ID" value="KAH0468125.1"/>
    <property type="molecule type" value="Genomic_DNA"/>
</dbReference>
<evidence type="ECO:0000313" key="1">
    <source>
        <dbReference type="EMBL" id="KAH0468125.1"/>
    </source>
</evidence>
<protein>
    <submittedName>
        <fullName evidence="1">Uncharacterized protein</fullName>
    </submittedName>
</protein>
<name>A0AAV7HLB7_DENCH</name>
<sequence length="144" mass="16014">MFSRVISFVSNALNSSSVKTSLLSHNATFRKEFQKLVMTQGNYSNVEGFVDVVRLAWAAHLIYTQDHGATMESTLEVIDVIIPEGVLKSLAANMEQVKMAAIKITVRMPIQLDSLVWGALLGARIMHGNVELGERIIDYLFKES</sequence>
<keyword evidence="2" id="KW-1185">Reference proteome</keyword>
<proteinExistence type="predicted"/>
<comment type="caution">
    <text evidence="1">The sequence shown here is derived from an EMBL/GenBank/DDBJ whole genome shotgun (WGS) entry which is preliminary data.</text>
</comment>
<dbReference type="AlphaFoldDB" id="A0AAV7HLB7"/>
<evidence type="ECO:0000313" key="2">
    <source>
        <dbReference type="Proteomes" id="UP000775213"/>
    </source>
</evidence>
<reference evidence="1 2" key="1">
    <citation type="journal article" date="2021" name="Hortic Res">
        <title>Chromosome-scale assembly of the Dendrobium chrysotoxum genome enhances the understanding of orchid evolution.</title>
        <authorList>
            <person name="Zhang Y."/>
            <person name="Zhang G.Q."/>
            <person name="Zhang D."/>
            <person name="Liu X.D."/>
            <person name="Xu X.Y."/>
            <person name="Sun W.H."/>
            <person name="Yu X."/>
            <person name="Zhu X."/>
            <person name="Wang Z.W."/>
            <person name="Zhao X."/>
            <person name="Zhong W.Y."/>
            <person name="Chen H."/>
            <person name="Yin W.L."/>
            <person name="Huang T."/>
            <person name="Niu S.C."/>
            <person name="Liu Z.J."/>
        </authorList>
    </citation>
    <scope>NUCLEOTIDE SEQUENCE [LARGE SCALE GENOMIC DNA]</scope>
    <source>
        <strain evidence="1">Lindl</strain>
    </source>
</reference>
<accession>A0AAV7HLB7</accession>
<dbReference type="Proteomes" id="UP000775213">
    <property type="component" value="Unassembled WGS sequence"/>
</dbReference>
<gene>
    <name evidence="1" type="ORF">IEQ34_003158</name>
</gene>
<organism evidence="1 2">
    <name type="scientific">Dendrobium chrysotoxum</name>
    <name type="common">Orchid</name>
    <dbReference type="NCBI Taxonomy" id="161865"/>
    <lineage>
        <taxon>Eukaryota</taxon>
        <taxon>Viridiplantae</taxon>
        <taxon>Streptophyta</taxon>
        <taxon>Embryophyta</taxon>
        <taxon>Tracheophyta</taxon>
        <taxon>Spermatophyta</taxon>
        <taxon>Magnoliopsida</taxon>
        <taxon>Liliopsida</taxon>
        <taxon>Asparagales</taxon>
        <taxon>Orchidaceae</taxon>
        <taxon>Epidendroideae</taxon>
        <taxon>Malaxideae</taxon>
        <taxon>Dendrobiinae</taxon>
        <taxon>Dendrobium</taxon>
    </lineage>
</organism>